<reference evidence="2" key="1">
    <citation type="journal article" date="2019" name="Toxins">
        <title>Detection of Abrin-Like and Prepropulchellin-Like Toxin Genes and Transcripts Using Whole Genome Sequencing and Full-Length Transcript Sequencing of Abrus precatorius.</title>
        <authorList>
            <person name="Hovde B.T."/>
            <person name="Daligault H.E."/>
            <person name="Hanschen E.R."/>
            <person name="Kunde Y.A."/>
            <person name="Johnson M.B."/>
            <person name="Starkenburg S.R."/>
            <person name="Johnson S.L."/>
        </authorList>
    </citation>
    <scope>NUCLEOTIDE SEQUENCE [LARGE SCALE GENOMIC DNA]</scope>
</reference>
<sequence length="299" mass="33306">MTTRVVHGATTSSVVAVDNQRLENKLTELTFLVRQMAMGQAVPQIQQTCAVGDITIFSFGRRHTPSLSEHHQQQSQKQCNPFSPIYNPEWRNYPNLRYGPGPTPQQQQKYTYHQQQQPAHPQYQQLQQGSGALPSQPVVNPKGNVSTITLRSGKELTNYLVQTKIVFDKCVKSSEGSGSEEGVLDNSMQQQQIPLPFPSRASKSKRIPRYAKFLKELCTYKRNLKKRKVQTVSSLSRSSLPQKCGDPRTFSIPCTIGESSFASALLDLGASINVMSSAVYTMLHLGDLKPTNVIIQLAN</sequence>
<dbReference type="PANTHER" id="PTHR33067">
    <property type="entry name" value="RNA-DIRECTED DNA POLYMERASE-RELATED"/>
    <property type="match status" value="1"/>
</dbReference>
<dbReference type="Proteomes" id="UP000694853">
    <property type="component" value="Unplaced"/>
</dbReference>
<proteinExistence type="predicted"/>
<accession>A0A8B8KGN2</accession>
<dbReference type="OrthoDB" id="1414696at2759"/>
<evidence type="ECO:0000313" key="2">
    <source>
        <dbReference type="Proteomes" id="UP000694853"/>
    </source>
</evidence>
<dbReference type="AlphaFoldDB" id="A0A8B8KGN2"/>
<keyword evidence="2" id="KW-1185">Reference proteome</keyword>
<feature type="region of interest" description="Disordered" evidence="1">
    <location>
        <begin position="65"/>
        <end position="84"/>
    </location>
</feature>
<dbReference type="KEGG" id="aprc:113855536"/>
<reference evidence="3" key="2">
    <citation type="submission" date="2025-08" db="UniProtKB">
        <authorList>
            <consortium name="RefSeq"/>
        </authorList>
    </citation>
    <scope>IDENTIFICATION</scope>
    <source>
        <tissue evidence="3">Young leaves</tissue>
    </source>
</reference>
<dbReference type="RefSeq" id="XP_027342977.1">
    <property type="nucleotide sequence ID" value="XM_027487176.1"/>
</dbReference>
<protein>
    <submittedName>
        <fullName evidence="3">Uncharacterized protein LOC113855536</fullName>
    </submittedName>
</protein>
<evidence type="ECO:0000313" key="3">
    <source>
        <dbReference type="RefSeq" id="XP_027342977.1"/>
    </source>
</evidence>
<dbReference type="Gene3D" id="2.40.70.10">
    <property type="entry name" value="Acid Proteases"/>
    <property type="match status" value="1"/>
</dbReference>
<feature type="compositionally biased region" description="Low complexity" evidence="1">
    <location>
        <begin position="104"/>
        <end position="128"/>
    </location>
</feature>
<name>A0A8B8KGN2_ABRPR</name>
<dbReference type="InterPro" id="IPR021109">
    <property type="entry name" value="Peptidase_aspartic_dom_sf"/>
</dbReference>
<gene>
    <name evidence="3" type="primary">LOC113855536</name>
</gene>
<evidence type="ECO:0000256" key="1">
    <source>
        <dbReference type="SAM" id="MobiDB-lite"/>
    </source>
</evidence>
<feature type="region of interest" description="Disordered" evidence="1">
    <location>
        <begin position="92"/>
        <end position="139"/>
    </location>
</feature>
<dbReference type="GeneID" id="113855536"/>
<organism evidence="2 3">
    <name type="scientific">Abrus precatorius</name>
    <name type="common">Indian licorice</name>
    <name type="synonym">Glycine abrus</name>
    <dbReference type="NCBI Taxonomy" id="3816"/>
    <lineage>
        <taxon>Eukaryota</taxon>
        <taxon>Viridiplantae</taxon>
        <taxon>Streptophyta</taxon>
        <taxon>Embryophyta</taxon>
        <taxon>Tracheophyta</taxon>
        <taxon>Spermatophyta</taxon>
        <taxon>Magnoliopsida</taxon>
        <taxon>eudicotyledons</taxon>
        <taxon>Gunneridae</taxon>
        <taxon>Pentapetalae</taxon>
        <taxon>rosids</taxon>
        <taxon>fabids</taxon>
        <taxon>Fabales</taxon>
        <taxon>Fabaceae</taxon>
        <taxon>Papilionoideae</taxon>
        <taxon>50 kb inversion clade</taxon>
        <taxon>NPAAA clade</taxon>
        <taxon>indigoferoid/millettioid clade</taxon>
        <taxon>Abreae</taxon>
        <taxon>Abrus</taxon>
    </lineage>
</organism>